<organism evidence="1 2">
    <name type="scientific">Sarcina ventriculi</name>
    <name type="common">Clostridium ventriculi</name>
    <dbReference type="NCBI Taxonomy" id="1267"/>
    <lineage>
        <taxon>Bacteria</taxon>
        <taxon>Bacillati</taxon>
        <taxon>Bacillota</taxon>
        <taxon>Clostridia</taxon>
        <taxon>Eubacteriales</taxon>
        <taxon>Clostridiaceae</taxon>
        <taxon>Sarcina</taxon>
    </lineage>
</organism>
<dbReference type="EMBL" id="CYZR01000003">
    <property type="protein sequence ID" value="CUN73849.1"/>
    <property type="molecule type" value="Genomic_DNA"/>
</dbReference>
<dbReference type="SFLD" id="SFLDG01144">
    <property type="entry name" value="C2.B.4:_PGP_Like"/>
    <property type="match status" value="1"/>
</dbReference>
<keyword evidence="2" id="KW-1185">Reference proteome</keyword>
<dbReference type="PANTHER" id="PTHR10000">
    <property type="entry name" value="PHOSPHOSERINE PHOSPHATASE"/>
    <property type="match status" value="1"/>
</dbReference>
<dbReference type="InterPro" id="IPR000150">
    <property type="entry name" value="Cof"/>
</dbReference>
<dbReference type="Gene3D" id="3.30.1240.10">
    <property type="match status" value="1"/>
</dbReference>
<dbReference type="InterPro" id="IPR006379">
    <property type="entry name" value="HAD-SF_hydro_IIB"/>
</dbReference>
<protein>
    <submittedName>
        <fullName evidence="1">Phosphatase YidA</fullName>
        <ecNumber evidence="1">3.1.3.-</ecNumber>
    </submittedName>
</protein>
<dbReference type="GO" id="GO:0016787">
    <property type="term" value="F:hydrolase activity"/>
    <property type="evidence" value="ECO:0007669"/>
    <property type="project" value="UniProtKB-KW"/>
</dbReference>
<accession>A0ABM9UPK7</accession>
<dbReference type="InterPro" id="IPR023214">
    <property type="entry name" value="HAD_sf"/>
</dbReference>
<dbReference type="NCBIfam" id="TIGR01484">
    <property type="entry name" value="HAD-SF-IIB"/>
    <property type="match status" value="1"/>
</dbReference>
<dbReference type="EC" id="3.1.3.-" evidence="1"/>
<name>A0ABM9UPK7_SARVE</name>
<evidence type="ECO:0000313" key="2">
    <source>
        <dbReference type="Proteomes" id="UP000095488"/>
    </source>
</evidence>
<dbReference type="SFLD" id="SFLDG01140">
    <property type="entry name" value="C2.B:_Phosphomannomutase_and_P"/>
    <property type="match status" value="1"/>
</dbReference>
<dbReference type="CDD" id="cd07516">
    <property type="entry name" value="HAD_Pase"/>
    <property type="match status" value="1"/>
</dbReference>
<proteinExistence type="predicted"/>
<dbReference type="Gene3D" id="3.40.50.1000">
    <property type="entry name" value="HAD superfamily/HAD-like"/>
    <property type="match status" value="1"/>
</dbReference>
<dbReference type="SFLD" id="SFLDS00003">
    <property type="entry name" value="Haloacid_Dehalogenase"/>
    <property type="match status" value="1"/>
</dbReference>
<comment type="caution">
    <text evidence="1">The sequence shown here is derived from an EMBL/GenBank/DDBJ whole genome shotgun (WGS) entry which is preliminary data.</text>
</comment>
<dbReference type="RefSeq" id="WP_055258165.1">
    <property type="nucleotide sequence ID" value="NZ_BCMV01000065.1"/>
</dbReference>
<dbReference type="NCBIfam" id="NF007806">
    <property type="entry name" value="PRK10513.1"/>
    <property type="match status" value="1"/>
</dbReference>
<reference evidence="1 2" key="1">
    <citation type="submission" date="2015-09" db="EMBL/GenBank/DDBJ databases">
        <authorList>
            <consortium name="Pathogen Informatics"/>
            <person name="Wu L."/>
            <person name="Ma J."/>
        </authorList>
    </citation>
    <scope>NUCLEOTIDE SEQUENCE [LARGE SCALE GENOMIC DNA]</scope>
    <source>
        <strain evidence="1 2">2789STDY5834858</strain>
    </source>
</reference>
<dbReference type="Pfam" id="PF08282">
    <property type="entry name" value="Hydrolase_3"/>
    <property type="match status" value="1"/>
</dbReference>
<dbReference type="PANTHER" id="PTHR10000:SF8">
    <property type="entry name" value="HAD SUPERFAMILY HYDROLASE-LIKE, TYPE 3"/>
    <property type="match status" value="1"/>
</dbReference>
<dbReference type="NCBIfam" id="TIGR00099">
    <property type="entry name" value="Cof-subfamily"/>
    <property type="match status" value="1"/>
</dbReference>
<sequence>MYKLIALDMDGTLLNSEKKVSAKTKEALKYATDKGVRVVIATGRPIDGVERYLEELNLISEDDYVLSFNGALVRNAKTKEAISKDAIKGADYKYLYEISKDLGVNIHAFSLYGCHTPKMSKYSEVEARLNQINIAIKAVEEVDSEEPIIKVMMVDEPEVLERAVKGLPKEVYDRYTVVRSTPYFLEFLSKSCNKGEGLRKLAEYLNIKQEEIIACGDAENDHHMIEYAGLGVAMGNGTEETKKIANYITKTNNEDGIAHVIYKFIK</sequence>
<dbReference type="SUPFAM" id="SSF56784">
    <property type="entry name" value="HAD-like"/>
    <property type="match status" value="1"/>
</dbReference>
<dbReference type="Proteomes" id="UP000095488">
    <property type="component" value="Unassembled WGS sequence"/>
</dbReference>
<dbReference type="InterPro" id="IPR036412">
    <property type="entry name" value="HAD-like_sf"/>
</dbReference>
<dbReference type="PROSITE" id="PS01228">
    <property type="entry name" value="COF_1"/>
    <property type="match status" value="1"/>
</dbReference>
<evidence type="ECO:0000313" key="1">
    <source>
        <dbReference type="EMBL" id="CUN73849.1"/>
    </source>
</evidence>
<gene>
    <name evidence="1" type="primary">yidA_2</name>
    <name evidence="1" type="ORF">ERS852473_00946</name>
</gene>
<dbReference type="PROSITE" id="PS01229">
    <property type="entry name" value="COF_2"/>
    <property type="match status" value="1"/>
</dbReference>
<keyword evidence="1" id="KW-0378">Hydrolase</keyword>